<name>A0AAU9SIP1_THLAR</name>
<protein>
    <recommendedName>
        <fullName evidence="1">Reverse transcriptase zinc-binding domain-containing protein</fullName>
    </recommendedName>
</protein>
<proteinExistence type="predicted"/>
<evidence type="ECO:0000313" key="3">
    <source>
        <dbReference type="Proteomes" id="UP000836841"/>
    </source>
</evidence>
<reference evidence="2 3" key="1">
    <citation type="submission" date="2022-03" db="EMBL/GenBank/DDBJ databases">
        <authorList>
            <person name="Nunn A."/>
            <person name="Chopra R."/>
            <person name="Nunn A."/>
            <person name="Contreras Garrido A."/>
        </authorList>
    </citation>
    <scope>NUCLEOTIDE SEQUENCE [LARGE SCALE GENOMIC DNA]</scope>
</reference>
<dbReference type="AlphaFoldDB" id="A0AAU9SIP1"/>
<dbReference type="Proteomes" id="UP000836841">
    <property type="component" value="Chromosome 5"/>
</dbReference>
<evidence type="ECO:0000259" key="1">
    <source>
        <dbReference type="Pfam" id="PF13966"/>
    </source>
</evidence>
<gene>
    <name evidence="2" type="ORF">TAV2_LOCUS16835</name>
</gene>
<sequence>MEWRSFWIMSENAQRLSNTIRSMLQTKHLISDFLRCKIGDGNSASFWGPLISFISSRGPSQLRLPLDARVSQATRNREWFLPNPRSEEAQTLQIDLTTIDPHTASKGSDQYLWRNAACLFVPEFSSKATWDHLREHSPHVMWHSAVWFKEEIPRCSFITWLAMLSRLPLGTGFAHGG</sequence>
<feature type="domain" description="Reverse transcriptase zinc-binding" evidence="1">
    <location>
        <begin position="124"/>
        <end position="169"/>
    </location>
</feature>
<organism evidence="2 3">
    <name type="scientific">Thlaspi arvense</name>
    <name type="common">Field penny-cress</name>
    <dbReference type="NCBI Taxonomy" id="13288"/>
    <lineage>
        <taxon>Eukaryota</taxon>
        <taxon>Viridiplantae</taxon>
        <taxon>Streptophyta</taxon>
        <taxon>Embryophyta</taxon>
        <taxon>Tracheophyta</taxon>
        <taxon>Spermatophyta</taxon>
        <taxon>Magnoliopsida</taxon>
        <taxon>eudicotyledons</taxon>
        <taxon>Gunneridae</taxon>
        <taxon>Pentapetalae</taxon>
        <taxon>rosids</taxon>
        <taxon>malvids</taxon>
        <taxon>Brassicales</taxon>
        <taxon>Brassicaceae</taxon>
        <taxon>Thlaspideae</taxon>
        <taxon>Thlaspi</taxon>
    </lineage>
</organism>
<dbReference type="InterPro" id="IPR026960">
    <property type="entry name" value="RVT-Znf"/>
</dbReference>
<dbReference type="EMBL" id="OU466861">
    <property type="protein sequence ID" value="CAH2065608.1"/>
    <property type="molecule type" value="Genomic_DNA"/>
</dbReference>
<dbReference type="Pfam" id="PF13966">
    <property type="entry name" value="zf-RVT"/>
    <property type="match status" value="1"/>
</dbReference>
<accession>A0AAU9SIP1</accession>
<keyword evidence="3" id="KW-1185">Reference proteome</keyword>
<evidence type="ECO:0000313" key="2">
    <source>
        <dbReference type="EMBL" id="CAH2065608.1"/>
    </source>
</evidence>